<name>A0A7T0PAL5_9CORY</name>
<feature type="transmembrane region" description="Helical" evidence="1">
    <location>
        <begin position="38"/>
        <end position="60"/>
    </location>
</feature>
<dbReference type="RefSeq" id="WP_165009103.1">
    <property type="nucleotide sequence ID" value="NZ_CP064954.1"/>
</dbReference>
<dbReference type="Proteomes" id="UP000594681">
    <property type="component" value="Chromosome"/>
</dbReference>
<keyword evidence="1" id="KW-0472">Membrane</keyword>
<gene>
    <name evidence="2" type="ORF">G7Y31_04770</name>
</gene>
<sequence length="66" mass="7224">MKTSSIFAMAICMSFLISVTSAKPYFALDSAKEFGYAMLEFGLLWTVTFLGGFAIMLGVAKLLSRQ</sequence>
<keyword evidence="1" id="KW-0812">Transmembrane</keyword>
<evidence type="ECO:0000256" key="1">
    <source>
        <dbReference type="SAM" id="Phobius"/>
    </source>
</evidence>
<dbReference type="KEGG" id="cliz:G7Y31_04770"/>
<protein>
    <submittedName>
        <fullName evidence="2">Uncharacterized protein</fullName>
    </submittedName>
</protein>
<accession>A0A7T0PAL5</accession>
<evidence type="ECO:0000313" key="3">
    <source>
        <dbReference type="Proteomes" id="UP000594681"/>
    </source>
</evidence>
<evidence type="ECO:0000313" key="2">
    <source>
        <dbReference type="EMBL" id="QPK80008.1"/>
    </source>
</evidence>
<proteinExistence type="predicted"/>
<keyword evidence="1" id="KW-1133">Transmembrane helix</keyword>
<dbReference type="AlphaFoldDB" id="A0A7T0PAL5"/>
<dbReference type="EMBL" id="CP064954">
    <property type="protein sequence ID" value="QPK80008.1"/>
    <property type="molecule type" value="Genomic_DNA"/>
</dbReference>
<reference evidence="2 3" key="1">
    <citation type="submission" date="2020-11" db="EMBL/GenBank/DDBJ databases">
        <title>Corynebacterium sp. ZJ-599.</title>
        <authorList>
            <person name="Zhou J."/>
        </authorList>
    </citation>
    <scope>NUCLEOTIDE SEQUENCE [LARGE SCALE GENOMIC DNA]</scope>
    <source>
        <strain evidence="2 3">ZJ-599</strain>
    </source>
</reference>
<organism evidence="2 3">
    <name type="scientific">Corynebacterium lizhenjunii</name>
    <dbReference type="NCBI Taxonomy" id="2709394"/>
    <lineage>
        <taxon>Bacteria</taxon>
        <taxon>Bacillati</taxon>
        <taxon>Actinomycetota</taxon>
        <taxon>Actinomycetes</taxon>
        <taxon>Mycobacteriales</taxon>
        <taxon>Corynebacteriaceae</taxon>
        <taxon>Corynebacterium</taxon>
    </lineage>
</organism>
<keyword evidence="3" id="KW-1185">Reference proteome</keyword>